<feature type="region of interest" description="Disordered" evidence="2">
    <location>
        <begin position="158"/>
        <end position="188"/>
    </location>
</feature>
<dbReference type="AlphaFoldDB" id="A0A7C2K0T0"/>
<dbReference type="InterPro" id="IPR018110">
    <property type="entry name" value="Mandel_Rmase/mucon_lact_enz_CS"/>
</dbReference>
<dbReference type="GO" id="GO:0009063">
    <property type="term" value="P:amino acid catabolic process"/>
    <property type="evidence" value="ECO:0007669"/>
    <property type="project" value="InterPro"/>
</dbReference>
<dbReference type="Pfam" id="PF13378">
    <property type="entry name" value="MR_MLE_C"/>
    <property type="match status" value="1"/>
</dbReference>
<name>A0A7C2K0T0_9PLAN</name>
<dbReference type="InterPro" id="IPR034593">
    <property type="entry name" value="DgoD-like"/>
</dbReference>
<dbReference type="InterPro" id="IPR029065">
    <property type="entry name" value="Enolase_C-like"/>
</dbReference>
<dbReference type="PROSITE" id="PS00908">
    <property type="entry name" value="MR_MLE_1"/>
    <property type="match status" value="1"/>
</dbReference>
<accession>A0A7C2K0T0</accession>
<feature type="region of interest" description="Disordered" evidence="2">
    <location>
        <begin position="1"/>
        <end position="22"/>
    </location>
</feature>
<dbReference type="Gene3D" id="3.20.20.120">
    <property type="entry name" value="Enolase-like C-terminal domain"/>
    <property type="match status" value="1"/>
</dbReference>
<feature type="domain" description="Mandelate racemase/muconate lactonizing enzyme C-terminal" evidence="3">
    <location>
        <begin position="196"/>
        <end position="303"/>
    </location>
</feature>
<reference evidence="4" key="1">
    <citation type="journal article" date="2020" name="mSystems">
        <title>Genome- and Community-Level Interaction Insights into Carbon Utilization and Element Cycling Functions of Hydrothermarchaeota in Hydrothermal Sediment.</title>
        <authorList>
            <person name="Zhou Z."/>
            <person name="Liu Y."/>
            <person name="Xu W."/>
            <person name="Pan J."/>
            <person name="Luo Z.H."/>
            <person name="Li M."/>
        </authorList>
    </citation>
    <scope>NUCLEOTIDE SEQUENCE [LARGE SCALE GENOMIC DNA]</scope>
    <source>
        <strain evidence="4">SpSt-339</strain>
    </source>
</reference>
<dbReference type="EMBL" id="DSOK01000249">
    <property type="protein sequence ID" value="HEN15538.1"/>
    <property type="molecule type" value="Genomic_DNA"/>
</dbReference>
<dbReference type="Pfam" id="PF02746">
    <property type="entry name" value="MR_MLE_N"/>
    <property type="match status" value="1"/>
</dbReference>
<proteinExistence type="predicted"/>
<dbReference type="SFLD" id="SFLDS00001">
    <property type="entry name" value="Enolase"/>
    <property type="match status" value="1"/>
</dbReference>
<protein>
    <submittedName>
        <fullName evidence="4">Mandelate racemase/muconate lactonizing enzyme family protein</fullName>
    </submittedName>
</protein>
<dbReference type="Gene3D" id="3.30.390.10">
    <property type="entry name" value="Enolase-like, N-terminal domain"/>
    <property type="match status" value="1"/>
</dbReference>
<evidence type="ECO:0000256" key="2">
    <source>
        <dbReference type="SAM" id="MobiDB-lite"/>
    </source>
</evidence>
<dbReference type="InterPro" id="IPR013342">
    <property type="entry name" value="Mandelate_racemase_C"/>
</dbReference>
<dbReference type="InterPro" id="IPR029017">
    <property type="entry name" value="Enolase-like_N"/>
</dbReference>
<dbReference type="PANTHER" id="PTHR48080:SF2">
    <property type="entry name" value="D-GALACTONATE DEHYDRATASE"/>
    <property type="match status" value="1"/>
</dbReference>
<dbReference type="SMART" id="SM00922">
    <property type="entry name" value="MR_MLE"/>
    <property type="match status" value="1"/>
</dbReference>
<dbReference type="InterPro" id="IPR036849">
    <property type="entry name" value="Enolase-like_C_sf"/>
</dbReference>
<dbReference type="SFLD" id="SFLDG00179">
    <property type="entry name" value="mandelate_racemase"/>
    <property type="match status" value="1"/>
</dbReference>
<gene>
    <name evidence="4" type="ORF">ENQ76_08735</name>
</gene>
<dbReference type="SUPFAM" id="SSF54826">
    <property type="entry name" value="Enolase N-terminal domain-like"/>
    <property type="match status" value="1"/>
</dbReference>
<dbReference type="CDD" id="cd03316">
    <property type="entry name" value="MR_like"/>
    <property type="match status" value="1"/>
</dbReference>
<dbReference type="SUPFAM" id="SSF51604">
    <property type="entry name" value="Enolase C-terminal domain-like"/>
    <property type="match status" value="1"/>
</dbReference>
<evidence type="ECO:0000313" key="4">
    <source>
        <dbReference type="EMBL" id="HEN15538.1"/>
    </source>
</evidence>
<dbReference type="InterPro" id="IPR013341">
    <property type="entry name" value="Mandelate_racemase_N_dom"/>
</dbReference>
<dbReference type="PANTHER" id="PTHR48080">
    <property type="entry name" value="D-GALACTONATE DEHYDRATASE-RELATED"/>
    <property type="match status" value="1"/>
</dbReference>
<organism evidence="4">
    <name type="scientific">Schlesneria paludicola</name>
    <dbReference type="NCBI Taxonomy" id="360056"/>
    <lineage>
        <taxon>Bacteria</taxon>
        <taxon>Pseudomonadati</taxon>
        <taxon>Planctomycetota</taxon>
        <taxon>Planctomycetia</taxon>
        <taxon>Planctomycetales</taxon>
        <taxon>Planctomycetaceae</taxon>
        <taxon>Schlesneria</taxon>
    </lineage>
</organism>
<evidence type="ECO:0000256" key="1">
    <source>
        <dbReference type="ARBA" id="ARBA00023239"/>
    </source>
</evidence>
<dbReference type="GO" id="GO:0016829">
    <property type="term" value="F:lyase activity"/>
    <property type="evidence" value="ECO:0007669"/>
    <property type="project" value="UniProtKB-KW"/>
</dbReference>
<sequence>MPQRNAPRDPAVLRASSPRKEHAYRRGPRITAVETLIPHDLMAGLVLIRLHTDAGTVNGQPVIGHGESYYLPHAVAAVLHDWMARRLLGADALAIESHWRFLYERCQSFGGVGAELRALSAVDLALWDIAGQLYGQPVWRLLGGPVRDRVPVYNSCGGPSYGRRPKDAPDAQGWPGHGDLGKPGPLEDNWRSVHEPAELAAELQSEGYRAMKVWTLDRVYQQSGGLYVSHGDLQAALEPLFEIRRRIGQGMELMLDGHGFFALPAATRICETLRDVQPLWVEDLLRPDCLESLAELRHRGGVPVAISEMLVTREAYRRVLALRAADYVMADPTWVGGISETRRIAELAQLDNVPTLMHDCTGPLTLFAGLHVAAAVPNVMWQETVRAHIRTLYPLLIDTNVTIADGHAELPTGPGLGTRLLPELFDAEHPGYRITRL</sequence>
<comment type="caution">
    <text evidence="4">The sequence shown here is derived from an EMBL/GenBank/DDBJ whole genome shotgun (WGS) entry which is preliminary data.</text>
</comment>
<evidence type="ECO:0000259" key="3">
    <source>
        <dbReference type="SMART" id="SM00922"/>
    </source>
</evidence>
<keyword evidence="1" id="KW-0456">Lyase</keyword>